<dbReference type="RefSeq" id="WP_111731305.1">
    <property type="nucleotide sequence ID" value="NZ_QHKO01000012.1"/>
</dbReference>
<organism evidence="1 2">
    <name type="scientific">Lujinxingia litoralis</name>
    <dbReference type="NCBI Taxonomy" id="2211119"/>
    <lineage>
        <taxon>Bacteria</taxon>
        <taxon>Deltaproteobacteria</taxon>
        <taxon>Bradymonadales</taxon>
        <taxon>Lujinxingiaceae</taxon>
        <taxon>Lujinxingia</taxon>
    </lineage>
</organism>
<comment type="caution">
    <text evidence="1">The sequence shown here is derived from an EMBL/GenBank/DDBJ whole genome shotgun (WGS) entry which is preliminary data.</text>
</comment>
<sequence length="272" mass="30653">MNQDQLEHKLVPYVLTTARNLPFLDLEVDIGRPLQVLRVEDDENGEFCSILNRSNQEAFGGPDSMGMPLWVMLDCAILPSAVIGFMLPRADTPPSILEKLDIEDDYEGYVPISEYCACPTVEADCVSGFSLHSHLMGQGIATRTKALALAIYKARFQVGVTQFYNPAIRVHVRFGAMEMTIHRPSVHTYPEDSFAYRLELPSREVLVNMARGDDVFGQSQVPEGVRWEFDPNNEVMQGRLRRHLMEGGRVWLIPPGWRASEDGCELHMVLDS</sequence>
<name>A0A328C3I1_9DELT</name>
<evidence type="ECO:0000313" key="2">
    <source>
        <dbReference type="Proteomes" id="UP000249169"/>
    </source>
</evidence>
<gene>
    <name evidence="1" type="ORF">DL240_18075</name>
</gene>
<evidence type="ECO:0000313" key="1">
    <source>
        <dbReference type="EMBL" id="RAL20287.1"/>
    </source>
</evidence>
<protein>
    <submittedName>
        <fullName evidence="1">Uncharacterized protein</fullName>
    </submittedName>
</protein>
<keyword evidence="2" id="KW-1185">Reference proteome</keyword>
<accession>A0A328C3I1</accession>
<dbReference type="AlphaFoldDB" id="A0A328C3I1"/>
<reference evidence="1 2" key="1">
    <citation type="submission" date="2018-05" db="EMBL/GenBank/DDBJ databases">
        <title>Lujinxingia marina gen. nov. sp. nov., a new facultative anaerobic member of the class Deltaproteobacteria, and proposal of Lujinxingaceae fam. nov.</title>
        <authorList>
            <person name="Li C.-M."/>
        </authorList>
    </citation>
    <scope>NUCLEOTIDE SEQUENCE [LARGE SCALE GENOMIC DNA]</scope>
    <source>
        <strain evidence="1 2">B210</strain>
    </source>
</reference>
<dbReference type="OrthoDB" id="5499068at2"/>
<dbReference type="Proteomes" id="UP000249169">
    <property type="component" value="Unassembled WGS sequence"/>
</dbReference>
<proteinExistence type="predicted"/>
<dbReference type="EMBL" id="QHKO01000012">
    <property type="protein sequence ID" value="RAL20287.1"/>
    <property type="molecule type" value="Genomic_DNA"/>
</dbReference>